<dbReference type="InterPro" id="IPR012341">
    <property type="entry name" value="6hp_glycosidase-like_sf"/>
</dbReference>
<dbReference type="PANTHER" id="PTHR31084:SF0">
    <property type="entry name" value="ALPHA-L-FUCOSIDASE 2"/>
    <property type="match status" value="1"/>
</dbReference>
<evidence type="ECO:0000313" key="4">
    <source>
        <dbReference type="Proteomes" id="UP000621447"/>
    </source>
</evidence>
<protein>
    <recommendedName>
        <fullName evidence="2">Glycosyl hydrolase family 95 catalytic domain-containing protein</fullName>
    </recommendedName>
</protein>
<dbReference type="InterPro" id="IPR054363">
    <property type="entry name" value="GH95_cat"/>
</dbReference>
<dbReference type="Pfam" id="PF22124">
    <property type="entry name" value="Glyco_hydro_95_cat"/>
    <property type="match status" value="1"/>
</dbReference>
<feature type="region of interest" description="Disordered" evidence="1">
    <location>
        <begin position="118"/>
        <end position="149"/>
    </location>
</feature>
<gene>
    <name evidence="3" type="ORF">HRV97_10170</name>
</gene>
<dbReference type="PANTHER" id="PTHR31084">
    <property type="entry name" value="ALPHA-L-FUCOSIDASE 2"/>
    <property type="match status" value="1"/>
</dbReference>
<accession>A0ABX2JGD1</accession>
<organism evidence="3 4">
    <name type="scientific">Sphingomonas hominis</name>
    <dbReference type="NCBI Taxonomy" id="2741495"/>
    <lineage>
        <taxon>Bacteria</taxon>
        <taxon>Pseudomonadati</taxon>
        <taxon>Pseudomonadota</taxon>
        <taxon>Alphaproteobacteria</taxon>
        <taxon>Sphingomonadales</taxon>
        <taxon>Sphingomonadaceae</taxon>
        <taxon>Sphingomonas</taxon>
    </lineage>
</organism>
<evidence type="ECO:0000259" key="2">
    <source>
        <dbReference type="Pfam" id="PF22124"/>
    </source>
</evidence>
<keyword evidence="4" id="KW-1185">Reference proteome</keyword>
<dbReference type="EMBL" id="JABULH010000004">
    <property type="protein sequence ID" value="NTS65526.1"/>
    <property type="molecule type" value="Genomic_DNA"/>
</dbReference>
<evidence type="ECO:0000256" key="1">
    <source>
        <dbReference type="SAM" id="MobiDB-lite"/>
    </source>
</evidence>
<comment type="caution">
    <text evidence="3">The sequence shown here is derived from an EMBL/GenBank/DDBJ whole genome shotgun (WGS) entry which is preliminary data.</text>
</comment>
<proteinExistence type="predicted"/>
<name>A0ABX2JGD1_9SPHN</name>
<feature type="domain" description="Glycosyl hydrolase family 95 catalytic" evidence="2">
    <location>
        <begin position="1"/>
        <end position="130"/>
    </location>
</feature>
<evidence type="ECO:0000313" key="3">
    <source>
        <dbReference type="EMBL" id="NTS65526.1"/>
    </source>
</evidence>
<feature type="compositionally biased region" description="Basic and acidic residues" evidence="1">
    <location>
        <begin position="125"/>
        <end position="135"/>
    </location>
</feature>
<reference evidence="3 4" key="1">
    <citation type="submission" date="2020-06" db="EMBL/GenBank/DDBJ databases">
        <title>Sphingomonas hominis sp. nov., a member of the Sphingomonas, isolated from the hair of a 22-year-old girl.</title>
        <authorList>
            <person name="Zhang D.-F."/>
            <person name="Cui X.-W."/>
        </authorList>
    </citation>
    <scope>NUCLEOTIDE SEQUENCE [LARGE SCALE GENOMIC DNA]</scope>
    <source>
        <strain evidence="3 4">HHU CXW</strain>
    </source>
</reference>
<dbReference type="Gene3D" id="1.50.10.10">
    <property type="match status" value="1"/>
</dbReference>
<dbReference type="Proteomes" id="UP000621447">
    <property type="component" value="Unassembled WGS sequence"/>
</dbReference>
<dbReference type="SUPFAM" id="SSF48208">
    <property type="entry name" value="Six-hairpin glycosidases"/>
    <property type="match status" value="1"/>
</dbReference>
<sequence>MNYWIAEPGNLAECALPLVAMVEELARSGARTAREMYGARGWVAHHNTDLWRASAPVDGAFWGLWPMGGTWLCLHLWDHYDYGRDRRFLERVWPVMRDCALFFLDTLVPVPGSDRLVTNPSVSPENDHGHADPARPIRSLRRRECDTET</sequence>
<dbReference type="InterPro" id="IPR008928">
    <property type="entry name" value="6-hairpin_glycosidase_sf"/>
</dbReference>